<dbReference type="OrthoDB" id="8685558at2"/>
<reference evidence="1 2" key="1">
    <citation type="submission" date="2018-05" db="EMBL/GenBank/DDBJ databases">
        <title>complete genome sequence of Aquabacterium olei NBRC 110486.</title>
        <authorList>
            <person name="Tang B."/>
            <person name="Chang J."/>
            <person name="Zhang L."/>
            <person name="Yang H."/>
        </authorList>
    </citation>
    <scope>NUCLEOTIDE SEQUENCE [LARGE SCALE GENOMIC DNA]</scope>
    <source>
        <strain evidence="1 2">NBRC 110486</strain>
    </source>
</reference>
<dbReference type="AlphaFoldDB" id="A0A2U8FV75"/>
<accession>A0A2U8FV75</accession>
<dbReference type="Proteomes" id="UP000244892">
    <property type="component" value="Chromosome"/>
</dbReference>
<organism evidence="1 2">
    <name type="scientific">Aquabacterium olei</name>
    <dbReference type="NCBI Taxonomy" id="1296669"/>
    <lineage>
        <taxon>Bacteria</taxon>
        <taxon>Pseudomonadati</taxon>
        <taxon>Pseudomonadota</taxon>
        <taxon>Betaproteobacteria</taxon>
        <taxon>Burkholderiales</taxon>
        <taxon>Aquabacterium</taxon>
    </lineage>
</organism>
<dbReference type="EMBL" id="CP029210">
    <property type="protein sequence ID" value="AWI54920.1"/>
    <property type="molecule type" value="Genomic_DNA"/>
</dbReference>
<protein>
    <submittedName>
        <fullName evidence="1">Uncharacterized protein</fullName>
    </submittedName>
</protein>
<keyword evidence="2" id="KW-1185">Reference proteome</keyword>
<evidence type="ECO:0000313" key="2">
    <source>
        <dbReference type="Proteomes" id="UP000244892"/>
    </source>
</evidence>
<proteinExistence type="predicted"/>
<evidence type="ECO:0000313" key="1">
    <source>
        <dbReference type="EMBL" id="AWI54920.1"/>
    </source>
</evidence>
<gene>
    <name evidence="1" type="ORF">DEH84_16945</name>
</gene>
<name>A0A2U8FV75_9BURK</name>
<dbReference type="RefSeq" id="WP_109038039.1">
    <property type="nucleotide sequence ID" value="NZ_CP029210.1"/>
</dbReference>
<dbReference type="KEGG" id="aon:DEH84_16945"/>
<sequence length="101" mass="11029">MTALHYLTFEISEDTDGIGTAEGMASTDAETHARALAEAQAVLTWAQARSPHGHGPLDEGFEWDHDLQISQEGDWHTVTLTLSGTAAFLDAFRRRFAASLE</sequence>